<gene>
    <name evidence="1" type="ORF">ALO63_03045</name>
</gene>
<organism evidence="1 2">
    <name type="scientific">Pseudomonas amygdali pv. mori</name>
    <dbReference type="NCBI Taxonomy" id="34065"/>
    <lineage>
        <taxon>Bacteria</taxon>
        <taxon>Pseudomonadati</taxon>
        <taxon>Pseudomonadota</taxon>
        <taxon>Gammaproteobacteria</taxon>
        <taxon>Pseudomonadales</taxon>
        <taxon>Pseudomonadaceae</taxon>
        <taxon>Pseudomonas</taxon>
        <taxon>Pseudomonas amygdali</taxon>
    </lineage>
</organism>
<dbReference type="EMBL" id="LJQU01000188">
    <property type="protein sequence ID" value="KPX97473.1"/>
    <property type="molecule type" value="Genomic_DNA"/>
</dbReference>
<name>A0A0P9XRM9_PSEA0</name>
<dbReference type="AlphaFoldDB" id="A0A0P9XRM9"/>
<dbReference type="PATRIC" id="fig|34065.5.peg.4351"/>
<reference evidence="1 2" key="1">
    <citation type="submission" date="2015-09" db="EMBL/GenBank/DDBJ databases">
        <title>Genome announcement of multiple Pseudomonas syringae strains.</title>
        <authorList>
            <person name="Thakur S."/>
            <person name="Wang P.W."/>
            <person name="Gong Y."/>
            <person name="Weir B.S."/>
            <person name="Guttman D.S."/>
        </authorList>
    </citation>
    <scope>NUCLEOTIDE SEQUENCE [LARGE SCALE GENOMIC DNA]</scope>
    <source>
        <strain evidence="1 2">ICMP4331</strain>
    </source>
</reference>
<proteinExistence type="predicted"/>
<accession>A0A0P9XRM9</accession>
<evidence type="ECO:0000313" key="2">
    <source>
        <dbReference type="Proteomes" id="UP000050420"/>
    </source>
</evidence>
<comment type="caution">
    <text evidence="1">The sequence shown here is derived from an EMBL/GenBank/DDBJ whole genome shotgun (WGS) entry which is preliminary data.</text>
</comment>
<protein>
    <submittedName>
        <fullName evidence="1">Uncharacterized protein</fullName>
    </submittedName>
</protein>
<sequence>MASIHIEEIQKILFAQGNKDSLPNQDNGEGYFLEIRFDSSTRKVSGIVDEEYKDKVITLDCPYGTVVILCDEEGQLKSIELS</sequence>
<evidence type="ECO:0000313" key="1">
    <source>
        <dbReference type="EMBL" id="KPX97473.1"/>
    </source>
</evidence>
<dbReference type="Proteomes" id="UP000050420">
    <property type="component" value="Unassembled WGS sequence"/>
</dbReference>